<protein>
    <submittedName>
        <fullName evidence="2">Uncharacterized protein</fullName>
    </submittedName>
</protein>
<evidence type="ECO:0000313" key="4">
    <source>
        <dbReference type="Proteomes" id="UP000577419"/>
    </source>
</evidence>
<keyword evidence="1" id="KW-0472">Membrane</keyword>
<sequence>MEKNTWSILADYTELEFQKEFYCTKDIIKLGDAFVKDTQYYCDLTHYIDELGDKHEQFEKEISAYAYLKTKDETLFGPAFTKNINLADEENQRIMRADYREINFFEKKYTDDLEYRIETFKKWDESRQNVLPYFIVTALLGLIWGLLSYHSYKK</sequence>
<organism evidence="2 4">
    <name type="scientific">Candidatus Iainarchaeum sp</name>
    <dbReference type="NCBI Taxonomy" id="3101447"/>
    <lineage>
        <taxon>Archaea</taxon>
        <taxon>Candidatus Iainarchaeota</taxon>
        <taxon>Candidatus Iainarchaeia</taxon>
        <taxon>Candidatus Iainarchaeales</taxon>
        <taxon>Candidatus Iainarchaeaceae</taxon>
        <taxon>Candidatus Iainarchaeum</taxon>
    </lineage>
</organism>
<dbReference type="Proteomes" id="UP000577419">
    <property type="component" value="Unassembled WGS sequence"/>
</dbReference>
<keyword evidence="1" id="KW-0812">Transmembrane</keyword>
<evidence type="ECO:0000313" key="2">
    <source>
        <dbReference type="EMBL" id="HIH08562.1"/>
    </source>
</evidence>
<dbReference type="Proteomes" id="UP000683213">
    <property type="component" value="Unassembled WGS sequence"/>
</dbReference>
<accession>A0A7J4ISW8</accession>
<dbReference type="EMBL" id="JAGVWF010000082">
    <property type="protein sequence ID" value="MBS3059833.1"/>
    <property type="molecule type" value="Genomic_DNA"/>
</dbReference>
<reference evidence="4" key="1">
    <citation type="journal article" date="2020" name="bioRxiv">
        <title>A rank-normalized archaeal taxonomy based on genome phylogeny resolves widespread incomplete and uneven classifications.</title>
        <authorList>
            <person name="Rinke C."/>
            <person name="Chuvochina M."/>
            <person name="Mussig A.J."/>
            <person name="Chaumeil P.-A."/>
            <person name="Waite D.W."/>
            <person name="Whitman W.B."/>
            <person name="Parks D.H."/>
            <person name="Hugenholtz P."/>
        </authorList>
    </citation>
    <scope>NUCLEOTIDE SEQUENCE [LARGE SCALE GENOMIC DNA]</scope>
</reference>
<name>A0A7J4ISW8_9ARCH</name>
<feature type="transmembrane region" description="Helical" evidence="1">
    <location>
        <begin position="130"/>
        <end position="152"/>
    </location>
</feature>
<comment type="caution">
    <text evidence="2">The sequence shown here is derived from an EMBL/GenBank/DDBJ whole genome shotgun (WGS) entry which is preliminary data.</text>
</comment>
<evidence type="ECO:0000256" key="1">
    <source>
        <dbReference type="SAM" id="Phobius"/>
    </source>
</evidence>
<dbReference type="EMBL" id="DUFG01000021">
    <property type="protein sequence ID" value="HIH08562.1"/>
    <property type="molecule type" value="Genomic_DNA"/>
</dbReference>
<reference evidence="3" key="3">
    <citation type="submission" date="2021-05" db="EMBL/GenBank/DDBJ databases">
        <title>Protein family content uncovers lineage relationships and bacterial pathway maintenance mechanisms in DPANN archaea.</title>
        <authorList>
            <person name="Castelle C.J."/>
            <person name="Meheust R."/>
            <person name="Jaffe A.L."/>
            <person name="Seitz K."/>
            <person name="Gong X."/>
            <person name="Baker B.J."/>
            <person name="Banfield J.F."/>
        </authorList>
    </citation>
    <scope>NUCLEOTIDE SEQUENCE</scope>
    <source>
        <strain evidence="3">RIFCSPHIGHO2_01_FULL_GW2011_AR10_43_9</strain>
    </source>
</reference>
<reference evidence="3" key="2">
    <citation type="submission" date="2021-03" db="EMBL/GenBank/DDBJ databases">
        <authorList>
            <person name="Jaffe A."/>
        </authorList>
    </citation>
    <scope>NUCLEOTIDE SEQUENCE</scope>
    <source>
        <strain evidence="3">RIFCSPHIGHO2_01_FULL_GW2011_AR10_43_9</strain>
    </source>
</reference>
<dbReference type="AlphaFoldDB" id="A0A7J4ISW8"/>
<evidence type="ECO:0000313" key="3">
    <source>
        <dbReference type="EMBL" id="MBS3059833.1"/>
    </source>
</evidence>
<proteinExistence type="predicted"/>
<gene>
    <name evidence="2" type="ORF">HA237_04295</name>
    <name evidence="3" type="ORF">J4224_05425</name>
</gene>
<keyword evidence="1" id="KW-1133">Transmembrane helix</keyword>